<feature type="domain" description="Protein kinase" evidence="20">
    <location>
        <begin position="339"/>
        <end position="624"/>
    </location>
</feature>
<evidence type="ECO:0000256" key="6">
    <source>
        <dbReference type="ARBA" id="ARBA00022692"/>
    </source>
</evidence>
<evidence type="ECO:0000256" key="13">
    <source>
        <dbReference type="ARBA" id="ARBA00023136"/>
    </source>
</evidence>
<evidence type="ECO:0000256" key="17">
    <source>
        <dbReference type="SAM" id="MobiDB-lite"/>
    </source>
</evidence>
<dbReference type="PANTHER" id="PTHR27007">
    <property type="match status" value="1"/>
</dbReference>
<keyword evidence="8" id="KW-0430">Lectin</keyword>
<dbReference type="Gene3D" id="3.30.200.20">
    <property type="entry name" value="Phosphorylase Kinase, domain 1"/>
    <property type="match status" value="1"/>
</dbReference>
<dbReference type="FunFam" id="1.10.510.10:FF:000240">
    <property type="entry name" value="Lectin-domain containing receptor kinase A4.3"/>
    <property type="match status" value="1"/>
</dbReference>
<dbReference type="GO" id="GO:0005524">
    <property type="term" value="F:ATP binding"/>
    <property type="evidence" value="ECO:0007669"/>
    <property type="project" value="UniProtKB-UniRule"/>
</dbReference>
<evidence type="ECO:0000313" key="21">
    <source>
        <dbReference type="EMBL" id="KAK6916277.1"/>
    </source>
</evidence>
<dbReference type="PROSITE" id="PS00308">
    <property type="entry name" value="LECTIN_LEGUME_ALPHA"/>
    <property type="match status" value="1"/>
</dbReference>
<evidence type="ECO:0000256" key="19">
    <source>
        <dbReference type="SAM" id="SignalP"/>
    </source>
</evidence>
<accession>A0AAN8YXA2</accession>
<dbReference type="InterPro" id="IPR017441">
    <property type="entry name" value="Protein_kinase_ATP_BS"/>
</dbReference>
<dbReference type="CDD" id="cd06899">
    <property type="entry name" value="lectin_legume_LecRK_Arcelin_ConA"/>
    <property type="match status" value="1"/>
</dbReference>
<dbReference type="EMBL" id="JBAMMX010000024">
    <property type="protein sequence ID" value="KAK6916277.1"/>
    <property type="molecule type" value="Genomic_DNA"/>
</dbReference>
<dbReference type="Gene3D" id="1.10.510.10">
    <property type="entry name" value="Transferase(Phosphotransferase) domain 1"/>
    <property type="match status" value="1"/>
</dbReference>
<evidence type="ECO:0000256" key="14">
    <source>
        <dbReference type="ARBA" id="ARBA00023170"/>
    </source>
</evidence>
<comment type="subcellular location">
    <subcellularLocation>
        <location evidence="1">Cell membrane</location>
        <topology evidence="1">Single-pass type I membrane protein</topology>
    </subcellularLocation>
</comment>
<keyword evidence="13 18" id="KW-0472">Membrane</keyword>
<keyword evidence="14" id="KW-0675">Receptor</keyword>
<evidence type="ECO:0000256" key="2">
    <source>
        <dbReference type="ARBA" id="ARBA00008536"/>
    </source>
</evidence>
<dbReference type="Pfam" id="PF00069">
    <property type="entry name" value="Pkinase"/>
    <property type="match status" value="1"/>
</dbReference>
<dbReference type="InterPro" id="IPR001220">
    <property type="entry name" value="Legume_lectin_dom"/>
</dbReference>
<dbReference type="InterPro" id="IPR011009">
    <property type="entry name" value="Kinase-like_dom_sf"/>
</dbReference>
<gene>
    <name evidence="21" type="ORF">RJ641_019138</name>
</gene>
<dbReference type="SMART" id="SM00220">
    <property type="entry name" value="S_TKc"/>
    <property type="match status" value="1"/>
</dbReference>
<evidence type="ECO:0000313" key="22">
    <source>
        <dbReference type="Proteomes" id="UP001370490"/>
    </source>
</evidence>
<evidence type="ECO:0000256" key="10">
    <source>
        <dbReference type="ARBA" id="ARBA00022777"/>
    </source>
</evidence>
<evidence type="ECO:0000256" key="7">
    <source>
        <dbReference type="ARBA" id="ARBA00022729"/>
    </source>
</evidence>
<dbReference type="InterPro" id="IPR050528">
    <property type="entry name" value="L-type_Lectin-RKs"/>
</dbReference>
<sequence>MANFFSTLSRLFTLIQLLLFFNLIFQSPTALSISFNFSDFGGTRKLNFSNDKFVTSNGVLQLAGSDQTNQSTGTVFYPDDIPFHDHFSGKTADFSTHFSFNLSVLDSADEGDGFSFFIAPSVLKFPNNDSGGCPFVASNCSDLNGLGNQIVLVEFDTYTDDGSSNASSTQNGTSMTWSTKLENGSIAKVWISYNSQTENLSLFFTYLENPFFDGNSSFSQSINLSQVLPDWVTVGFSSSNVLSTEKLSILSWEFNSTDIKPGDGGKSSVVILVAFVVGGFLLAGVVVGALVFYLRKISEKIAKRKEEIAQNAALEREFEQSTGPRKFSYAELVRATNNFSNERKLGQGGFGGVYRGILSGLNAQVAVKRVSKGSKQGKKEYQSEVTIISRLRHRNLVQLVGWCHEKGELLLVYEFMPNGSLDSHLFGRKSTLSWPIRYKIAQGLASALLYLHEEWEQCVVHRDIKSSNVMLDSNFNAKLGDFGLARLADEAQGVKTTALAGTLGYMAPEYISAGKASKESDIFSFGVVALEIGCGRKTVETKKQEDEISLVNWVWELYGNGRVLDAADRGLHMDFDEAQMECLLVVGLWCAHPDHCLRPSIREAIHVLNGGAPLPDLPNRMPVLLYHVPMSATEAVPRPASDAVSGEPQISNSVTVLGR</sequence>
<keyword evidence="6 18" id="KW-0812">Transmembrane</keyword>
<dbReference type="AlphaFoldDB" id="A0AAN8YXA2"/>
<dbReference type="GO" id="GO:0005886">
    <property type="term" value="C:plasma membrane"/>
    <property type="evidence" value="ECO:0007669"/>
    <property type="project" value="UniProtKB-SubCell"/>
</dbReference>
<keyword evidence="22" id="KW-1185">Reference proteome</keyword>
<keyword evidence="12 18" id="KW-1133">Transmembrane helix</keyword>
<keyword evidence="9 16" id="KW-0547">Nucleotide-binding</keyword>
<dbReference type="InterPro" id="IPR013320">
    <property type="entry name" value="ConA-like_dom_sf"/>
</dbReference>
<dbReference type="Proteomes" id="UP001370490">
    <property type="component" value="Unassembled WGS sequence"/>
</dbReference>
<reference evidence="21 22" key="1">
    <citation type="submission" date="2023-12" db="EMBL/GenBank/DDBJ databases">
        <title>A high-quality genome assembly for Dillenia turbinata (Dilleniales).</title>
        <authorList>
            <person name="Chanderbali A."/>
        </authorList>
    </citation>
    <scope>NUCLEOTIDE SEQUENCE [LARGE SCALE GENOMIC DNA]</scope>
    <source>
        <strain evidence="21">LSX21</strain>
        <tissue evidence="21">Leaf</tissue>
    </source>
</reference>
<feature type="region of interest" description="Disordered" evidence="17">
    <location>
        <begin position="638"/>
        <end position="659"/>
    </location>
</feature>
<feature type="compositionally biased region" description="Polar residues" evidence="17">
    <location>
        <begin position="648"/>
        <end position="659"/>
    </location>
</feature>
<dbReference type="Pfam" id="PF00139">
    <property type="entry name" value="Lectin_legB"/>
    <property type="match status" value="1"/>
</dbReference>
<evidence type="ECO:0000256" key="9">
    <source>
        <dbReference type="ARBA" id="ARBA00022741"/>
    </source>
</evidence>
<evidence type="ECO:0000256" key="4">
    <source>
        <dbReference type="ARBA" id="ARBA00022475"/>
    </source>
</evidence>
<dbReference type="PROSITE" id="PS00108">
    <property type="entry name" value="PROTEIN_KINASE_ST"/>
    <property type="match status" value="1"/>
</dbReference>
<dbReference type="Gene3D" id="2.60.120.200">
    <property type="match status" value="1"/>
</dbReference>
<evidence type="ECO:0000256" key="1">
    <source>
        <dbReference type="ARBA" id="ARBA00004251"/>
    </source>
</evidence>
<feature type="transmembrane region" description="Helical" evidence="18">
    <location>
        <begin position="269"/>
        <end position="294"/>
    </location>
</feature>
<feature type="binding site" evidence="16">
    <location>
        <position position="368"/>
    </location>
    <ligand>
        <name>ATP</name>
        <dbReference type="ChEBI" id="CHEBI:30616"/>
    </ligand>
</feature>
<evidence type="ECO:0000256" key="8">
    <source>
        <dbReference type="ARBA" id="ARBA00022734"/>
    </source>
</evidence>
<dbReference type="InterPro" id="IPR000719">
    <property type="entry name" value="Prot_kinase_dom"/>
</dbReference>
<evidence type="ECO:0000256" key="3">
    <source>
        <dbReference type="ARBA" id="ARBA00010217"/>
    </source>
</evidence>
<dbReference type="InterPro" id="IPR008271">
    <property type="entry name" value="Ser/Thr_kinase_AS"/>
</dbReference>
<dbReference type="CDD" id="cd14066">
    <property type="entry name" value="STKc_IRAK"/>
    <property type="match status" value="1"/>
</dbReference>
<feature type="chain" id="PRO_5042820609" evidence="19">
    <location>
        <begin position="33"/>
        <end position="659"/>
    </location>
</feature>
<protein>
    <submittedName>
        <fullName evidence="21">Legume lectin domain</fullName>
    </submittedName>
</protein>
<evidence type="ECO:0000256" key="15">
    <source>
        <dbReference type="ARBA" id="ARBA00023180"/>
    </source>
</evidence>
<comment type="caution">
    <text evidence="21">The sequence shown here is derived from an EMBL/GenBank/DDBJ whole genome shotgun (WGS) entry which is preliminary data.</text>
</comment>
<evidence type="ECO:0000256" key="11">
    <source>
        <dbReference type="ARBA" id="ARBA00022840"/>
    </source>
</evidence>
<keyword evidence="5" id="KW-0808">Transferase</keyword>
<evidence type="ECO:0000256" key="12">
    <source>
        <dbReference type="ARBA" id="ARBA00022989"/>
    </source>
</evidence>
<keyword evidence="4" id="KW-1003">Cell membrane</keyword>
<name>A0AAN8YXA2_9MAGN</name>
<evidence type="ECO:0000256" key="5">
    <source>
        <dbReference type="ARBA" id="ARBA00022679"/>
    </source>
</evidence>
<dbReference type="SUPFAM" id="SSF49899">
    <property type="entry name" value="Concanavalin A-like lectins/glucanases"/>
    <property type="match status" value="1"/>
</dbReference>
<dbReference type="GO" id="GO:0002229">
    <property type="term" value="P:defense response to oomycetes"/>
    <property type="evidence" value="ECO:0007669"/>
    <property type="project" value="UniProtKB-ARBA"/>
</dbReference>
<dbReference type="GO" id="GO:0030246">
    <property type="term" value="F:carbohydrate binding"/>
    <property type="evidence" value="ECO:0007669"/>
    <property type="project" value="UniProtKB-KW"/>
</dbReference>
<dbReference type="GO" id="GO:0004672">
    <property type="term" value="F:protein kinase activity"/>
    <property type="evidence" value="ECO:0007669"/>
    <property type="project" value="InterPro"/>
</dbReference>
<dbReference type="SUPFAM" id="SSF56112">
    <property type="entry name" value="Protein kinase-like (PK-like)"/>
    <property type="match status" value="1"/>
</dbReference>
<organism evidence="21 22">
    <name type="scientific">Dillenia turbinata</name>
    <dbReference type="NCBI Taxonomy" id="194707"/>
    <lineage>
        <taxon>Eukaryota</taxon>
        <taxon>Viridiplantae</taxon>
        <taxon>Streptophyta</taxon>
        <taxon>Embryophyta</taxon>
        <taxon>Tracheophyta</taxon>
        <taxon>Spermatophyta</taxon>
        <taxon>Magnoliopsida</taxon>
        <taxon>eudicotyledons</taxon>
        <taxon>Gunneridae</taxon>
        <taxon>Pentapetalae</taxon>
        <taxon>Dilleniales</taxon>
        <taxon>Dilleniaceae</taxon>
        <taxon>Dillenia</taxon>
    </lineage>
</organism>
<evidence type="ECO:0000259" key="20">
    <source>
        <dbReference type="PROSITE" id="PS50011"/>
    </source>
</evidence>
<dbReference type="InterPro" id="IPR000985">
    <property type="entry name" value="Lectin_LegA_CS"/>
</dbReference>
<proteinExistence type="inferred from homology"/>
<keyword evidence="10" id="KW-0418">Kinase</keyword>
<evidence type="ECO:0000256" key="16">
    <source>
        <dbReference type="PROSITE-ProRule" id="PRU10141"/>
    </source>
</evidence>
<keyword evidence="11 16" id="KW-0067">ATP-binding</keyword>
<comment type="similarity">
    <text evidence="2">In the N-terminal section; belongs to the leguminous lectin family.</text>
</comment>
<keyword evidence="15" id="KW-0325">Glycoprotein</keyword>
<dbReference type="FunFam" id="3.30.200.20:FF:000168">
    <property type="entry name" value="L-type lectin-domain containing receptor kinase IX.1"/>
    <property type="match status" value="1"/>
</dbReference>
<feature type="signal peptide" evidence="19">
    <location>
        <begin position="1"/>
        <end position="32"/>
    </location>
</feature>
<keyword evidence="7 19" id="KW-0732">Signal</keyword>
<dbReference type="PROSITE" id="PS00107">
    <property type="entry name" value="PROTEIN_KINASE_ATP"/>
    <property type="match status" value="1"/>
</dbReference>
<evidence type="ECO:0000256" key="18">
    <source>
        <dbReference type="SAM" id="Phobius"/>
    </source>
</evidence>
<comment type="similarity">
    <text evidence="3">In the C-terminal section; belongs to the protein kinase superfamily. Ser/Thr protein kinase family.</text>
</comment>
<dbReference type="PROSITE" id="PS50011">
    <property type="entry name" value="PROTEIN_KINASE_DOM"/>
    <property type="match status" value="1"/>
</dbReference>